<evidence type="ECO:0000256" key="4">
    <source>
        <dbReference type="ARBA" id="ARBA00022989"/>
    </source>
</evidence>
<dbReference type="STRING" id="7370.A0A1I8MEC2"/>
<dbReference type="KEGG" id="mde:101901392"/>
<protein>
    <submittedName>
        <fullName evidence="7">Uncharacterized protein</fullName>
    </submittedName>
</protein>
<dbReference type="AlphaFoldDB" id="A0A1I8MEC2"/>
<reference evidence="7" key="1">
    <citation type="submission" date="2020-05" db="UniProtKB">
        <authorList>
            <consortium name="EnsemblMetazoa"/>
        </authorList>
    </citation>
    <scope>IDENTIFICATION</scope>
    <source>
        <strain evidence="7">Aabys</strain>
    </source>
</reference>
<comment type="similarity">
    <text evidence="2">Belongs to the clarin family.</text>
</comment>
<organism evidence="7">
    <name type="scientific">Musca domestica</name>
    <name type="common">House fly</name>
    <dbReference type="NCBI Taxonomy" id="7370"/>
    <lineage>
        <taxon>Eukaryota</taxon>
        <taxon>Metazoa</taxon>
        <taxon>Ecdysozoa</taxon>
        <taxon>Arthropoda</taxon>
        <taxon>Hexapoda</taxon>
        <taxon>Insecta</taxon>
        <taxon>Pterygota</taxon>
        <taxon>Neoptera</taxon>
        <taxon>Endopterygota</taxon>
        <taxon>Diptera</taxon>
        <taxon>Brachycera</taxon>
        <taxon>Muscomorpha</taxon>
        <taxon>Muscoidea</taxon>
        <taxon>Muscidae</taxon>
        <taxon>Musca</taxon>
    </lineage>
</organism>
<evidence type="ECO:0000256" key="3">
    <source>
        <dbReference type="ARBA" id="ARBA00022692"/>
    </source>
</evidence>
<gene>
    <name evidence="7" type="primary">101901392</name>
</gene>
<evidence type="ECO:0000256" key="1">
    <source>
        <dbReference type="ARBA" id="ARBA00004141"/>
    </source>
</evidence>
<evidence type="ECO:0000313" key="7">
    <source>
        <dbReference type="EnsemblMetazoa" id="MDOA004025-PA"/>
    </source>
</evidence>
<dbReference type="EnsemblMetazoa" id="MDOA004025-RA">
    <property type="protein sequence ID" value="MDOA004025-PA"/>
    <property type="gene ID" value="MDOA004025"/>
</dbReference>
<comment type="subcellular location">
    <subcellularLocation>
        <location evidence="1">Membrane</location>
        <topology evidence="1">Multi-pass membrane protein</topology>
    </subcellularLocation>
</comment>
<evidence type="ECO:0000256" key="5">
    <source>
        <dbReference type="ARBA" id="ARBA00023136"/>
    </source>
</evidence>
<proteinExistence type="inferred from homology"/>
<evidence type="ECO:0000256" key="6">
    <source>
        <dbReference type="SAM" id="Phobius"/>
    </source>
</evidence>
<feature type="transmembrane region" description="Helical" evidence="6">
    <location>
        <begin position="154"/>
        <end position="177"/>
    </location>
</feature>
<feature type="transmembrane region" description="Helical" evidence="6">
    <location>
        <begin position="189"/>
        <end position="214"/>
    </location>
</feature>
<dbReference type="GO" id="GO:0016020">
    <property type="term" value="C:membrane"/>
    <property type="evidence" value="ECO:0007669"/>
    <property type="project" value="UniProtKB-SubCell"/>
</dbReference>
<sequence length="298" mass="33905">MSPPSQVKRNTKQHKFIVAVTVVSFCATALTIFSFASDHWLEATAVLTERLQSHVNYGLFKGSIERQQLASTLKFPLTVVCDFDLNLCMYSCQQDLERRKVELKRVINGEDLDPCEQSKDYKRKKLSRNPQAKNFTKALALYKSPTRAPCMPSSIHLCCILFLSLQLTFSLMAFVCSGINLKWHPVERIFNIFGLFIWNAIAAGCCFWCLALWAAMFGSHLRYNIAVTDTLRQQLNFTSEGYASLGGAYYSVVVVMILHIINLALLFARQRYFMDGQPHNAVANNINIDDAEPRLEFY</sequence>
<name>A0A1I8MEC2_MUSDO</name>
<feature type="transmembrane region" description="Helical" evidence="6">
    <location>
        <begin position="16"/>
        <end position="36"/>
    </location>
</feature>
<dbReference type="PANTHER" id="PTHR31548">
    <property type="entry name" value="CLARIN"/>
    <property type="match status" value="1"/>
</dbReference>
<dbReference type="PANTHER" id="PTHR31548:SF6">
    <property type="entry name" value="AGAP002756-PA"/>
    <property type="match status" value="1"/>
</dbReference>
<keyword evidence="3 6" id="KW-0812">Transmembrane</keyword>
<dbReference type="VEuPathDB" id="VectorBase:MDOMA2_008020"/>
<keyword evidence="5 6" id="KW-0472">Membrane</keyword>
<dbReference type="GO" id="GO:0007605">
    <property type="term" value="P:sensory perception of sound"/>
    <property type="evidence" value="ECO:0007669"/>
    <property type="project" value="UniProtKB-ARBA"/>
</dbReference>
<accession>A0A1I8MEC2</accession>
<evidence type="ECO:0000256" key="2">
    <source>
        <dbReference type="ARBA" id="ARBA00005787"/>
    </source>
</evidence>
<feature type="transmembrane region" description="Helical" evidence="6">
    <location>
        <begin position="248"/>
        <end position="268"/>
    </location>
</feature>
<dbReference type="eggNOG" id="ENOG502S9XD">
    <property type="taxonomic scope" value="Eukaryota"/>
</dbReference>
<dbReference type="VEuPathDB" id="VectorBase:MDOA004025"/>
<dbReference type="RefSeq" id="XP_005175630.2">
    <property type="nucleotide sequence ID" value="XM_005175573.4"/>
</dbReference>
<dbReference type="OrthoDB" id="6432214at2759"/>
<keyword evidence="4 6" id="KW-1133">Transmembrane helix</keyword>
<dbReference type="InterPro" id="IPR026748">
    <property type="entry name" value="Clarin"/>
</dbReference>